<proteinExistence type="predicted"/>
<dbReference type="Proteomes" id="UP000035579">
    <property type="component" value="Chromosome"/>
</dbReference>
<dbReference type="KEGG" id="age:AA314_09051"/>
<accession>A0AAC8TJ18</accession>
<organism evidence="1 2">
    <name type="scientific">Archangium gephyra</name>
    <dbReference type="NCBI Taxonomy" id="48"/>
    <lineage>
        <taxon>Bacteria</taxon>
        <taxon>Pseudomonadati</taxon>
        <taxon>Myxococcota</taxon>
        <taxon>Myxococcia</taxon>
        <taxon>Myxococcales</taxon>
        <taxon>Cystobacterineae</taxon>
        <taxon>Archangiaceae</taxon>
        <taxon>Archangium</taxon>
    </lineage>
</organism>
<dbReference type="EMBL" id="CP011509">
    <property type="protein sequence ID" value="AKJ07425.1"/>
    <property type="molecule type" value="Genomic_DNA"/>
</dbReference>
<protein>
    <submittedName>
        <fullName evidence="1">Uncharacterized protein</fullName>
    </submittedName>
</protein>
<gene>
    <name evidence="1" type="ORF">AA314_09051</name>
</gene>
<evidence type="ECO:0000313" key="1">
    <source>
        <dbReference type="EMBL" id="AKJ07425.1"/>
    </source>
</evidence>
<name>A0AAC8TJ18_9BACT</name>
<sequence>MYLDKGGNHMKALKIALFGFAVAVGGVLGATTGVEETAAMPCCSSCLPSYNRCITGCGSDVTCQANCESRLNNCEGYCSESC</sequence>
<dbReference type="AlphaFoldDB" id="A0AAC8TJ18"/>
<evidence type="ECO:0000313" key="2">
    <source>
        <dbReference type="Proteomes" id="UP000035579"/>
    </source>
</evidence>
<reference evidence="1 2" key="1">
    <citation type="submission" date="2015-05" db="EMBL/GenBank/DDBJ databases">
        <title>Genome assembly of Archangium gephyra DSM 2261.</title>
        <authorList>
            <person name="Sharma G."/>
            <person name="Subramanian S."/>
        </authorList>
    </citation>
    <scope>NUCLEOTIDE SEQUENCE [LARGE SCALE GENOMIC DNA]</scope>
    <source>
        <strain evidence="1 2">DSM 2261</strain>
    </source>
</reference>